<name>J4G0U6_9APHY</name>
<dbReference type="InterPro" id="IPR035549">
    <property type="entry name" value="Bem1/Scd2_SH3_2"/>
</dbReference>
<dbReference type="GeneID" id="24094079"/>
<feature type="compositionally biased region" description="Polar residues" evidence="4">
    <location>
        <begin position="582"/>
        <end position="592"/>
    </location>
</feature>
<dbReference type="Gene3D" id="2.30.30.40">
    <property type="entry name" value="SH3 Domains"/>
    <property type="match status" value="2"/>
</dbReference>
<dbReference type="GO" id="GO:0005737">
    <property type="term" value="C:cytoplasm"/>
    <property type="evidence" value="ECO:0007669"/>
    <property type="project" value="TreeGrafter"/>
</dbReference>
<dbReference type="Gene3D" id="3.30.1520.10">
    <property type="entry name" value="Phox-like domain"/>
    <property type="match status" value="1"/>
</dbReference>
<feature type="domain" description="PX" evidence="6">
    <location>
        <begin position="282"/>
        <end position="411"/>
    </location>
</feature>
<accession>J4G0U6</accession>
<dbReference type="GO" id="GO:0035091">
    <property type="term" value="F:phosphatidylinositol binding"/>
    <property type="evidence" value="ECO:0007669"/>
    <property type="project" value="InterPro"/>
</dbReference>
<dbReference type="HOGENOM" id="CLU_014957_1_0_1"/>
<feature type="region of interest" description="Disordered" evidence="4">
    <location>
        <begin position="251"/>
        <end position="271"/>
    </location>
</feature>
<dbReference type="PROSITE" id="PS50002">
    <property type="entry name" value="SH3"/>
    <property type="match status" value="2"/>
</dbReference>
<feature type="region of interest" description="Disordered" evidence="4">
    <location>
        <begin position="482"/>
        <end position="592"/>
    </location>
</feature>
<dbReference type="InterPro" id="IPR035550">
    <property type="entry name" value="Bem1/Scd2_PX"/>
</dbReference>
<evidence type="ECO:0000313" key="8">
    <source>
        <dbReference type="Proteomes" id="UP000006352"/>
    </source>
</evidence>
<dbReference type="InterPro" id="IPR051228">
    <property type="entry name" value="NADPH_Oxidase/PX-Domain"/>
</dbReference>
<sequence length="676" mass="74431">MKSLRKSLNAHKDSSSHISTPLPSLSKPTSAILPPKRVIKALHSYKANAPQELSFEKGDFFHVLSDGRSNGDWYEAHNPITGARGLVPCHMFEEFQKGTSTPRMSPAISHRPLSAASKLPAYYAVVLHDFVAERMDELEAKAGDYITVVAQSNKEWFVAKPISRLGRPGLIPVTFVEVHDPVTNQPIADIMGLIESGALPRVEEWKRAVMSYKANSIALGVLEDSLAANIARSPSTATKADVPPVVEDAALTSSPQPQYADSTTGYVSHPPSPKQLQDGILLSADVTSFHFETDEYWFRVHALYQPYNPSPSSSLPPAKSLVLFRSYNDFYDFQIALLDAFPTEAGRSDSKARILPYMPGPTEKVSNELMQARCGELDEYIHKLCELQQYARYILENRLVRDFVALRPGDAEVEVQPCTTEVEALSQSSYANHDAYAHDEVSPGHATERLSQPQVLEGVNGHASDGSDYGEGAAVLVDEQDSYSHASNTQRASHSTPEPSYNTTQPLRPRSRNNGHSRVQSSTSIYSRSPQASSSTLQSEQYASSHSRSSIASSQNMSRVSQTGSVSTSRTSASGRSRSQSNATYNPPISATNPQVAFNKIKIYDPLAEEIYAIRAHPKATFGQLLEKASQRVGRPIKTLQSRSPETSEFVNMQDDDDLKTWLEDENRHNMLYAVG</sequence>
<proteinExistence type="predicted"/>
<dbReference type="Pfam" id="PF00787">
    <property type="entry name" value="PX"/>
    <property type="match status" value="1"/>
</dbReference>
<evidence type="ECO:0000256" key="1">
    <source>
        <dbReference type="ARBA" id="ARBA00022443"/>
    </source>
</evidence>
<protein>
    <recommendedName>
        <fullName evidence="9">Protein scd2/ral3</fullName>
    </recommendedName>
</protein>
<dbReference type="InterPro" id="IPR001683">
    <property type="entry name" value="PX_dom"/>
</dbReference>
<keyword evidence="1 3" id="KW-0728">SH3 domain</keyword>
<dbReference type="SUPFAM" id="SSF64268">
    <property type="entry name" value="PX domain"/>
    <property type="match status" value="1"/>
</dbReference>
<dbReference type="CDD" id="cd06890">
    <property type="entry name" value="PX_Bem1p"/>
    <property type="match status" value="1"/>
</dbReference>
<feature type="domain" description="SH3" evidence="5">
    <location>
        <begin position="119"/>
        <end position="181"/>
    </location>
</feature>
<gene>
    <name evidence="7" type="ORF">FIBRA_01183</name>
</gene>
<evidence type="ECO:0000256" key="2">
    <source>
        <dbReference type="ARBA" id="ARBA00022737"/>
    </source>
</evidence>
<reference evidence="7 8" key="1">
    <citation type="journal article" date="2012" name="Appl. Environ. Microbiol.">
        <title>Short-read sequencing for genomic analysis of the brown rot fungus Fibroporia radiculosa.</title>
        <authorList>
            <person name="Tang J.D."/>
            <person name="Perkins A.D."/>
            <person name="Sonstegard T.S."/>
            <person name="Schroeder S.G."/>
            <person name="Burgess S.C."/>
            <person name="Diehl S.V."/>
        </authorList>
    </citation>
    <scope>NUCLEOTIDE SEQUENCE [LARGE SCALE GENOMIC DNA]</scope>
    <source>
        <strain evidence="7 8">TFFH 294</strain>
    </source>
</reference>
<keyword evidence="2" id="KW-0677">Repeat</keyword>
<dbReference type="PANTHER" id="PTHR15706">
    <property type="entry name" value="SH3 MULTIPLE DOMAIN"/>
    <property type="match status" value="1"/>
</dbReference>
<dbReference type="CDD" id="cd11878">
    <property type="entry name" value="SH3_Bem1p_1"/>
    <property type="match status" value="1"/>
</dbReference>
<feature type="compositionally biased region" description="Low complexity" evidence="4">
    <location>
        <begin position="19"/>
        <end position="29"/>
    </location>
</feature>
<dbReference type="InterPro" id="IPR001452">
    <property type="entry name" value="SH3_domain"/>
</dbReference>
<feature type="region of interest" description="Disordered" evidence="4">
    <location>
        <begin position="1"/>
        <end position="29"/>
    </location>
</feature>
<dbReference type="CDD" id="cd11879">
    <property type="entry name" value="SH3_Bem1p_2"/>
    <property type="match status" value="1"/>
</dbReference>
<dbReference type="PROSITE" id="PS50195">
    <property type="entry name" value="PX"/>
    <property type="match status" value="1"/>
</dbReference>
<dbReference type="PANTHER" id="PTHR15706:SF2">
    <property type="entry name" value="SH3 AND PX DOMAIN-CONTAINING PROTEIN 2A"/>
    <property type="match status" value="1"/>
</dbReference>
<evidence type="ECO:0000259" key="5">
    <source>
        <dbReference type="PROSITE" id="PS50002"/>
    </source>
</evidence>
<dbReference type="Proteomes" id="UP000006352">
    <property type="component" value="Unassembled WGS sequence"/>
</dbReference>
<evidence type="ECO:0000313" key="7">
    <source>
        <dbReference type="EMBL" id="CCL99168.1"/>
    </source>
</evidence>
<keyword evidence="8" id="KW-1185">Reference proteome</keyword>
<dbReference type="Pfam" id="PF00018">
    <property type="entry name" value="SH3_1"/>
    <property type="match status" value="2"/>
</dbReference>
<dbReference type="GO" id="GO:0030674">
    <property type="term" value="F:protein-macromolecule adaptor activity"/>
    <property type="evidence" value="ECO:0007669"/>
    <property type="project" value="TreeGrafter"/>
</dbReference>
<dbReference type="GO" id="GO:0000747">
    <property type="term" value="P:conjugation with cellular fusion"/>
    <property type="evidence" value="ECO:0007669"/>
    <property type="project" value="TreeGrafter"/>
</dbReference>
<feature type="domain" description="SH3" evidence="5">
    <location>
        <begin position="34"/>
        <end position="97"/>
    </location>
</feature>
<dbReference type="SMART" id="SM00312">
    <property type="entry name" value="PX"/>
    <property type="match status" value="1"/>
</dbReference>
<evidence type="ECO:0008006" key="9">
    <source>
        <dbReference type="Google" id="ProtNLM"/>
    </source>
</evidence>
<dbReference type="SUPFAM" id="SSF54277">
    <property type="entry name" value="CAD &amp; PB1 domains"/>
    <property type="match status" value="1"/>
</dbReference>
<dbReference type="STRING" id="599839.J4G0U6"/>
<dbReference type="InParanoid" id="J4G0U6"/>
<dbReference type="EMBL" id="HE796918">
    <property type="protein sequence ID" value="CCL99168.1"/>
    <property type="molecule type" value="Genomic_DNA"/>
</dbReference>
<dbReference type="OrthoDB" id="548867at2759"/>
<feature type="compositionally biased region" description="Polar residues" evidence="4">
    <location>
        <begin position="251"/>
        <end position="266"/>
    </location>
</feature>
<feature type="compositionally biased region" description="Low complexity" evidence="4">
    <location>
        <begin position="544"/>
        <end position="554"/>
    </location>
</feature>
<feature type="compositionally biased region" description="Polar residues" evidence="4">
    <location>
        <begin position="483"/>
        <end position="508"/>
    </location>
</feature>
<dbReference type="AlphaFoldDB" id="J4G0U6"/>
<dbReference type="InterPro" id="IPR036871">
    <property type="entry name" value="PX_dom_sf"/>
</dbReference>
<feature type="compositionally biased region" description="Low complexity" evidence="4">
    <location>
        <begin position="563"/>
        <end position="581"/>
    </location>
</feature>
<evidence type="ECO:0000256" key="3">
    <source>
        <dbReference type="PROSITE-ProRule" id="PRU00192"/>
    </source>
</evidence>
<dbReference type="RefSeq" id="XP_012178451.1">
    <property type="nucleotide sequence ID" value="XM_012323061.1"/>
</dbReference>
<dbReference type="SMART" id="SM00326">
    <property type="entry name" value="SH3"/>
    <property type="match status" value="2"/>
</dbReference>
<evidence type="ECO:0000259" key="6">
    <source>
        <dbReference type="PROSITE" id="PS50195"/>
    </source>
</evidence>
<dbReference type="GO" id="GO:0043332">
    <property type="term" value="C:mating projection tip"/>
    <property type="evidence" value="ECO:0007669"/>
    <property type="project" value="TreeGrafter"/>
</dbReference>
<dbReference type="InterPro" id="IPR036028">
    <property type="entry name" value="SH3-like_dom_sf"/>
</dbReference>
<evidence type="ECO:0000256" key="4">
    <source>
        <dbReference type="SAM" id="MobiDB-lite"/>
    </source>
</evidence>
<feature type="compositionally biased region" description="Polar residues" evidence="4">
    <location>
        <begin position="516"/>
        <end position="543"/>
    </location>
</feature>
<organism evidence="7 8">
    <name type="scientific">Fibroporia radiculosa</name>
    <dbReference type="NCBI Taxonomy" id="599839"/>
    <lineage>
        <taxon>Eukaryota</taxon>
        <taxon>Fungi</taxon>
        <taxon>Dikarya</taxon>
        <taxon>Basidiomycota</taxon>
        <taxon>Agaricomycotina</taxon>
        <taxon>Agaricomycetes</taxon>
        <taxon>Polyporales</taxon>
        <taxon>Fibroporiaceae</taxon>
        <taxon>Fibroporia</taxon>
    </lineage>
</organism>
<dbReference type="InterPro" id="IPR035548">
    <property type="entry name" value="Bem1/Scd2_SH3_1"/>
</dbReference>
<dbReference type="FunCoup" id="J4G0U6">
    <property type="interactions" value="69"/>
</dbReference>
<dbReference type="SUPFAM" id="SSF50044">
    <property type="entry name" value="SH3-domain"/>
    <property type="match status" value="2"/>
</dbReference>